<keyword evidence="2" id="KW-0217">Developmental protein</keyword>
<keyword evidence="3" id="KW-0221">Differentiation</keyword>
<evidence type="ECO:0000256" key="7">
    <source>
        <dbReference type="SAM" id="MobiDB-lite"/>
    </source>
</evidence>
<gene>
    <name evidence="8" type="ORF">Nepgr_018459</name>
</gene>
<feature type="compositionally biased region" description="Pro residues" evidence="7">
    <location>
        <begin position="1"/>
        <end position="20"/>
    </location>
</feature>
<evidence type="ECO:0000256" key="5">
    <source>
        <dbReference type="ARBA" id="ARBA00023089"/>
    </source>
</evidence>
<evidence type="ECO:0008006" key="10">
    <source>
        <dbReference type="Google" id="ProtNLM"/>
    </source>
</evidence>
<evidence type="ECO:0000256" key="4">
    <source>
        <dbReference type="ARBA" id="ARBA00023054"/>
    </source>
</evidence>
<evidence type="ECO:0000313" key="9">
    <source>
        <dbReference type="Proteomes" id="UP001279734"/>
    </source>
</evidence>
<comment type="similarity">
    <text evidence="1">Belongs to the FLX family.</text>
</comment>
<dbReference type="EMBL" id="BSYO01000016">
    <property type="protein sequence ID" value="GMH16618.1"/>
    <property type="molecule type" value="Genomic_DNA"/>
</dbReference>
<dbReference type="GO" id="GO:0030154">
    <property type="term" value="P:cell differentiation"/>
    <property type="evidence" value="ECO:0007669"/>
    <property type="project" value="UniProtKB-KW"/>
</dbReference>
<evidence type="ECO:0000256" key="3">
    <source>
        <dbReference type="ARBA" id="ARBA00022782"/>
    </source>
</evidence>
<feature type="region of interest" description="Disordered" evidence="7">
    <location>
        <begin position="1"/>
        <end position="27"/>
    </location>
</feature>
<feature type="coiled-coil region" evidence="6">
    <location>
        <begin position="190"/>
        <end position="217"/>
    </location>
</feature>
<dbReference type="GO" id="GO:0009908">
    <property type="term" value="P:flower development"/>
    <property type="evidence" value="ECO:0007669"/>
    <property type="project" value="UniProtKB-KW"/>
</dbReference>
<proteinExistence type="inferred from homology"/>
<dbReference type="InterPro" id="IPR040353">
    <property type="entry name" value="FLX/FLX-like"/>
</dbReference>
<feature type="coiled-coil region" evidence="6">
    <location>
        <begin position="117"/>
        <end position="151"/>
    </location>
</feature>
<dbReference type="AlphaFoldDB" id="A0AAD3XTF5"/>
<keyword evidence="5" id="KW-0287">Flowering</keyword>
<keyword evidence="9" id="KW-1185">Reference proteome</keyword>
<evidence type="ECO:0000256" key="6">
    <source>
        <dbReference type="SAM" id="Coils"/>
    </source>
</evidence>
<organism evidence="8 9">
    <name type="scientific">Nepenthes gracilis</name>
    <name type="common">Slender pitcher plant</name>
    <dbReference type="NCBI Taxonomy" id="150966"/>
    <lineage>
        <taxon>Eukaryota</taxon>
        <taxon>Viridiplantae</taxon>
        <taxon>Streptophyta</taxon>
        <taxon>Embryophyta</taxon>
        <taxon>Tracheophyta</taxon>
        <taxon>Spermatophyta</taxon>
        <taxon>Magnoliopsida</taxon>
        <taxon>eudicotyledons</taxon>
        <taxon>Gunneridae</taxon>
        <taxon>Pentapetalae</taxon>
        <taxon>Caryophyllales</taxon>
        <taxon>Nepenthaceae</taxon>
        <taxon>Nepenthes</taxon>
    </lineage>
</organism>
<protein>
    <recommendedName>
        <fullName evidence="10">Protein FLX-like 4</fullName>
    </recommendedName>
</protein>
<evidence type="ECO:0000256" key="1">
    <source>
        <dbReference type="ARBA" id="ARBA00005405"/>
    </source>
</evidence>
<dbReference type="PANTHER" id="PTHR33405">
    <property type="entry name" value="PROTEIN FLX-LIKE 2"/>
    <property type="match status" value="1"/>
</dbReference>
<comment type="caution">
    <text evidence="8">The sequence shown here is derived from an EMBL/GenBank/DDBJ whole genome shotgun (WGS) entry which is preliminary data.</text>
</comment>
<dbReference type="PANTHER" id="PTHR33405:SF18">
    <property type="entry name" value="PROTEIN FLX-LIKE 4"/>
    <property type="match status" value="1"/>
</dbReference>
<dbReference type="Proteomes" id="UP001279734">
    <property type="component" value="Unassembled WGS sequence"/>
</dbReference>
<reference evidence="8" key="1">
    <citation type="submission" date="2023-05" db="EMBL/GenBank/DDBJ databases">
        <title>Nepenthes gracilis genome sequencing.</title>
        <authorList>
            <person name="Fukushima K."/>
        </authorList>
    </citation>
    <scope>NUCLEOTIDE SEQUENCE</scope>
    <source>
        <strain evidence="8">SING2019-196</strain>
    </source>
</reference>
<keyword evidence="4 6" id="KW-0175">Coiled coil</keyword>
<sequence>MSLRGTPPPPGMMRHGPPPGVGASAGHRALDSLLPPELAEERMFAEIDRLARENHRLAATQVALRQDLVAAQEEIQRVKAHIKSLQTESNIQIRVLLEKTANMESEARAGENVKKELQLAHKEAQSLVAARQELTAQIEQATQELEKAHTDIKKLPDILSELDSLRQEHQRLRTTFEYEKRSNIEQVEQMRAMERDMVGMAREVERLRAEVLNAERRLHVPCPYGGSYVETNPSYASTVRGVGPYYDPYLRPHVDMGGSSDGMAPYGAAIAPPVGHGGGGTPTA</sequence>
<accession>A0AAD3XTF5</accession>
<evidence type="ECO:0000313" key="8">
    <source>
        <dbReference type="EMBL" id="GMH16618.1"/>
    </source>
</evidence>
<name>A0AAD3XTF5_NEPGR</name>
<dbReference type="SUPFAM" id="SSF46579">
    <property type="entry name" value="Prefoldin"/>
    <property type="match status" value="1"/>
</dbReference>
<evidence type="ECO:0000256" key="2">
    <source>
        <dbReference type="ARBA" id="ARBA00022473"/>
    </source>
</evidence>